<evidence type="ECO:0000256" key="7">
    <source>
        <dbReference type="ARBA" id="ARBA00022723"/>
    </source>
</evidence>
<protein>
    <recommendedName>
        <fullName evidence="17">G domain-containing protein</fullName>
    </recommendedName>
</protein>
<keyword evidence="4" id="KW-0150">Chloroplast</keyword>
<evidence type="ECO:0000256" key="16">
    <source>
        <dbReference type="SAM" id="Phobius"/>
    </source>
</evidence>
<evidence type="ECO:0000256" key="6">
    <source>
        <dbReference type="ARBA" id="ARBA00022692"/>
    </source>
</evidence>
<dbReference type="AlphaFoldDB" id="A0A8H4TCN0"/>
<proteinExistence type="predicted"/>
<organism evidence="18 19">
    <name type="scientific">Fusarium sarcochroum</name>
    <dbReference type="NCBI Taxonomy" id="1208366"/>
    <lineage>
        <taxon>Eukaryota</taxon>
        <taxon>Fungi</taxon>
        <taxon>Dikarya</taxon>
        <taxon>Ascomycota</taxon>
        <taxon>Pezizomycotina</taxon>
        <taxon>Sordariomycetes</taxon>
        <taxon>Hypocreomycetidae</taxon>
        <taxon>Hypocreales</taxon>
        <taxon>Nectriaceae</taxon>
        <taxon>Fusarium</taxon>
        <taxon>Fusarium lateritium species complex</taxon>
    </lineage>
</organism>
<evidence type="ECO:0000259" key="17">
    <source>
        <dbReference type="Pfam" id="PF01926"/>
    </source>
</evidence>
<keyword evidence="5" id="KW-0934">Plastid</keyword>
<feature type="region of interest" description="Disordered" evidence="15">
    <location>
        <begin position="327"/>
        <end position="377"/>
    </location>
</feature>
<keyword evidence="3" id="KW-0813">Transport</keyword>
<gene>
    <name evidence="18" type="ORF">FSARC_11848</name>
</gene>
<dbReference type="GO" id="GO:0005525">
    <property type="term" value="F:GTP binding"/>
    <property type="evidence" value="ECO:0007669"/>
    <property type="project" value="InterPro"/>
</dbReference>
<evidence type="ECO:0000256" key="10">
    <source>
        <dbReference type="ARBA" id="ARBA00022842"/>
    </source>
</evidence>
<comment type="subcellular location">
    <subcellularLocation>
        <location evidence="2">Membrane</location>
        <topology evidence="2">Single-pass membrane protein</topology>
    </subcellularLocation>
    <subcellularLocation>
        <location evidence="14">Plastid</location>
        <location evidence="14">Chloroplast outer membrane</location>
    </subcellularLocation>
</comment>
<evidence type="ECO:0000256" key="9">
    <source>
        <dbReference type="ARBA" id="ARBA00022805"/>
    </source>
</evidence>
<dbReference type="PANTHER" id="PTHR10903">
    <property type="entry name" value="GTPASE, IMAP FAMILY MEMBER-RELATED"/>
    <property type="match status" value="1"/>
</dbReference>
<dbReference type="OrthoDB" id="8954335at2759"/>
<reference evidence="18" key="1">
    <citation type="journal article" date="2020" name="BMC Genomics">
        <title>Correction to: Identification and distribution of gene clusters required for synthesis of sphingolipid metabolism inhibitors in diverse species of the filamentous fungus Fusarium.</title>
        <authorList>
            <person name="Kim H.S."/>
            <person name="Lohmar J.M."/>
            <person name="Busman M."/>
            <person name="Brown D.W."/>
            <person name="Naumann T.A."/>
            <person name="Divon H.H."/>
            <person name="Lysoe E."/>
            <person name="Uhlig S."/>
            <person name="Proctor R.H."/>
        </authorList>
    </citation>
    <scope>NUCLEOTIDE SEQUENCE</scope>
    <source>
        <strain evidence="18">NRRL 20472</strain>
    </source>
</reference>
<dbReference type="Gene3D" id="3.40.50.300">
    <property type="entry name" value="P-loop containing nucleotide triphosphate hydrolases"/>
    <property type="match status" value="1"/>
</dbReference>
<keyword evidence="13 16" id="KW-0472">Membrane</keyword>
<name>A0A8H4TCN0_9HYPO</name>
<dbReference type="GO" id="GO:0016020">
    <property type="term" value="C:membrane"/>
    <property type="evidence" value="ECO:0007669"/>
    <property type="project" value="UniProtKB-SubCell"/>
</dbReference>
<evidence type="ECO:0000256" key="13">
    <source>
        <dbReference type="ARBA" id="ARBA00023136"/>
    </source>
</evidence>
<evidence type="ECO:0000256" key="3">
    <source>
        <dbReference type="ARBA" id="ARBA00022448"/>
    </source>
</evidence>
<evidence type="ECO:0000313" key="19">
    <source>
        <dbReference type="Proteomes" id="UP000622797"/>
    </source>
</evidence>
<dbReference type="GO" id="GO:0016787">
    <property type="term" value="F:hydrolase activity"/>
    <property type="evidence" value="ECO:0007669"/>
    <property type="project" value="UniProtKB-KW"/>
</dbReference>
<feature type="compositionally biased region" description="Basic and acidic residues" evidence="15">
    <location>
        <begin position="338"/>
        <end position="372"/>
    </location>
</feature>
<evidence type="ECO:0000256" key="2">
    <source>
        <dbReference type="ARBA" id="ARBA00004167"/>
    </source>
</evidence>
<keyword evidence="10" id="KW-0460">Magnesium</keyword>
<feature type="transmembrane region" description="Helical" evidence="16">
    <location>
        <begin position="414"/>
        <end position="439"/>
    </location>
</feature>
<feature type="domain" description="G" evidence="17">
    <location>
        <begin position="19"/>
        <end position="75"/>
    </location>
</feature>
<evidence type="ECO:0000256" key="11">
    <source>
        <dbReference type="ARBA" id="ARBA00022927"/>
    </source>
</evidence>
<dbReference type="EMBL" id="JABEXW010000780">
    <property type="protein sequence ID" value="KAF4955416.1"/>
    <property type="molecule type" value="Genomic_DNA"/>
</dbReference>
<dbReference type="InterPro" id="IPR006073">
    <property type="entry name" value="GTP-bd"/>
</dbReference>
<feature type="non-terminal residue" evidence="18">
    <location>
        <position position="1"/>
    </location>
</feature>
<evidence type="ECO:0000256" key="15">
    <source>
        <dbReference type="SAM" id="MobiDB-lite"/>
    </source>
</evidence>
<sequence>MDGSSDFSAAQLPPGDTAILVMGVTGVGKSTFISKLTGEDAGIGHELTSYTKGIGIYSMTIANRVIYLVDTPGFNDTWRFDLDILKEVAYITSTIHSRGLKLAGILYLHRISDNRVSGSAMKNFTLLEKMCGPQAASRVFLITTMWDLADTGKLSHREAEMRETRLACTQEFWGSLCQQGSQTKRWQGDYKTAFTIVNELLTLNERRGYVVQRIQTELVDQKKTLVQTTAGRELLTEYTSTERKCTEELWSFQNGTRDNSEAASSLAELRQQLQNMKSAQQELRVSLRSVFAEREVAYGQVLNKVRAEQQQLAEEVKKNRRSYERLQADTLANSTTLEEERAGWQSRRRELDQEERLGSRTRQSAEAERQNIAEEESDFNESFQQLNNENEEQCIQAESIVEKLRKRDVMKRNLLPFLGVLGGTGLAVAGAVTGLAPLAGAGIG</sequence>
<dbReference type="InterPro" id="IPR027417">
    <property type="entry name" value="P-loop_NTPase"/>
</dbReference>
<dbReference type="GO" id="GO:0015031">
    <property type="term" value="P:protein transport"/>
    <property type="evidence" value="ECO:0007669"/>
    <property type="project" value="UniProtKB-KW"/>
</dbReference>
<dbReference type="GO" id="GO:0046872">
    <property type="term" value="F:metal ion binding"/>
    <property type="evidence" value="ECO:0007669"/>
    <property type="project" value="UniProtKB-KW"/>
</dbReference>
<dbReference type="SUPFAM" id="SSF52540">
    <property type="entry name" value="P-loop containing nucleoside triphosphate hydrolases"/>
    <property type="match status" value="1"/>
</dbReference>
<keyword evidence="12 16" id="KW-1133">Transmembrane helix</keyword>
<dbReference type="CDD" id="cd00882">
    <property type="entry name" value="Ras_like_GTPase"/>
    <property type="match status" value="1"/>
</dbReference>
<comment type="caution">
    <text evidence="18">The sequence shown here is derived from an EMBL/GenBank/DDBJ whole genome shotgun (WGS) entry which is preliminary data.</text>
</comment>
<keyword evidence="8" id="KW-0378">Hydrolase</keyword>
<evidence type="ECO:0000313" key="18">
    <source>
        <dbReference type="EMBL" id="KAF4955416.1"/>
    </source>
</evidence>
<keyword evidence="9" id="KW-1002">Plastid outer membrane</keyword>
<evidence type="ECO:0000256" key="8">
    <source>
        <dbReference type="ARBA" id="ARBA00022801"/>
    </source>
</evidence>
<accession>A0A8H4TCN0</accession>
<dbReference type="PANTHER" id="PTHR10903:SF135">
    <property type="entry name" value="TRANSLOCASE OF CHLOROPLAST 120, CHLOROPLASTIC-RELATED"/>
    <property type="match status" value="1"/>
</dbReference>
<evidence type="ECO:0000256" key="5">
    <source>
        <dbReference type="ARBA" id="ARBA00022640"/>
    </source>
</evidence>
<evidence type="ECO:0000256" key="12">
    <source>
        <dbReference type="ARBA" id="ARBA00022989"/>
    </source>
</evidence>
<keyword evidence="19" id="KW-1185">Reference proteome</keyword>
<dbReference type="Proteomes" id="UP000622797">
    <property type="component" value="Unassembled WGS sequence"/>
</dbReference>
<keyword evidence="7" id="KW-0479">Metal-binding</keyword>
<evidence type="ECO:0000256" key="14">
    <source>
        <dbReference type="ARBA" id="ARBA00024013"/>
    </source>
</evidence>
<dbReference type="InterPro" id="IPR045058">
    <property type="entry name" value="GIMA/IAN/Toc"/>
</dbReference>
<evidence type="ECO:0000256" key="4">
    <source>
        <dbReference type="ARBA" id="ARBA00022528"/>
    </source>
</evidence>
<comment type="cofactor">
    <cofactor evidence="1">
        <name>Mg(2+)</name>
        <dbReference type="ChEBI" id="CHEBI:18420"/>
    </cofactor>
</comment>
<keyword evidence="6 16" id="KW-0812">Transmembrane</keyword>
<dbReference type="Pfam" id="PF01926">
    <property type="entry name" value="MMR_HSR1"/>
    <property type="match status" value="1"/>
</dbReference>
<reference evidence="18" key="2">
    <citation type="submission" date="2020-05" db="EMBL/GenBank/DDBJ databases">
        <authorList>
            <person name="Kim H.-S."/>
            <person name="Proctor R.H."/>
            <person name="Brown D.W."/>
        </authorList>
    </citation>
    <scope>NUCLEOTIDE SEQUENCE</scope>
    <source>
        <strain evidence="18">NRRL 20472</strain>
    </source>
</reference>
<evidence type="ECO:0000256" key="1">
    <source>
        <dbReference type="ARBA" id="ARBA00001946"/>
    </source>
</evidence>
<keyword evidence="11" id="KW-0653">Protein transport</keyword>